<keyword evidence="1" id="KW-1133">Transmembrane helix</keyword>
<keyword evidence="1" id="KW-0812">Transmembrane</keyword>
<dbReference type="Proteomes" id="UP000761534">
    <property type="component" value="Unassembled WGS sequence"/>
</dbReference>
<reference evidence="2" key="1">
    <citation type="journal article" date="2019" name="G3 (Bethesda)">
        <title>Genome Assemblies of Two Rare Opportunistic Yeast Pathogens: Diutina rugosa (syn. Candida rugosa) and Trichomonascus ciferrii (syn. Candida ciferrii).</title>
        <authorList>
            <person name="Mixao V."/>
            <person name="Saus E."/>
            <person name="Hansen A.P."/>
            <person name="Lass-Florl C."/>
            <person name="Gabaldon T."/>
        </authorList>
    </citation>
    <scope>NUCLEOTIDE SEQUENCE</scope>
    <source>
        <strain evidence="2">CBS 4856</strain>
    </source>
</reference>
<proteinExistence type="predicted"/>
<feature type="transmembrane region" description="Helical" evidence="1">
    <location>
        <begin position="81"/>
        <end position="101"/>
    </location>
</feature>
<protein>
    <submittedName>
        <fullName evidence="2">Uncharacterized protein</fullName>
    </submittedName>
</protein>
<accession>A0A642V397</accession>
<keyword evidence="3" id="KW-1185">Reference proteome</keyword>
<dbReference type="VEuPathDB" id="FungiDB:TRICI_003614"/>
<sequence length="172" mass="19578">MALQYFNDCYKTRVVLTGLIVWFVVTAVASVLGYMVVQSLRLRALQKLRSTMNSDPEKCHEKSIEDTEGWNLEEKFHWQRIYLTFFWVLVSGLIVFTVTGLKLEASNELSTIIYWSIFPLQALSFDPGTHPRITTTDNQTNIPECRFQASEANLSGIRSSGILIAKVLLQTP</sequence>
<comment type="caution">
    <text evidence="2">The sequence shown here is derived from an EMBL/GenBank/DDBJ whole genome shotgun (WGS) entry which is preliminary data.</text>
</comment>
<name>A0A642V397_9ASCO</name>
<keyword evidence="1" id="KW-0472">Membrane</keyword>
<dbReference type="AlphaFoldDB" id="A0A642V397"/>
<evidence type="ECO:0000313" key="2">
    <source>
        <dbReference type="EMBL" id="KAA8912074.1"/>
    </source>
</evidence>
<feature type="transmembrane region" description="Helical" evidence="1">
    <location>
        <begin position="14"/>
        <end position="37"/>
    </location>
</feature>
<evidence type="ECO:0000256" key="1">
    <source>
        <dbReference type="SAM" id="Phobius"/>
    </source>
</evidence>
<dbReference type="EMBL" id="SWFS01000265">
    <property type="protein sequence ID" value="KAA8912074.1"/>
    <property type="molecule type" value="Genomic_DNA"/>
</dbReference>
<evidence type="ECO:0000313" key="3">
    <source>
        <dbReference type="Proteomes" id="UP000761534"/>
    </source>
</evidence>
<gene>
    <name evidence="2" type="ORF">TRICI_003614</name>
</gene>
<organism evidence="2 3">
    <name type="scientific">Trichomonascus ciferrii</name>
    <dbReference type="NCBI Taxonomy" id="44093"/>
    <lineage>
        <taxon>Eukaryota</taxon>
        <taxon>Fungi</taxon>
        <taxon>Dikarya</taxon>
        <taxon>Ascomycota</taxon>
        <taxon>Saccharomycotina</taxon>
        <taxon>Dipodascomycetes</taxon>
        <taxon>Dipodascales</taxon>
        <taxon>Trichomonascaceae</taxon>
        <taxon>Trichomonascus</taxon>
        <taxon>Trichomonascus ciferrii complex</taxon>
    </lineage>
</organism>